<sequence length="101" mass="11009">MSPTWYHTLSCSTFETVLVEAVSRGAFVGCFFVSALRDLVVRPFFFVPRRAGTRVTGQTRRRKRRGENIPTGGTLSCSSSCSSMPTKPSAPDSRSTCPSAL</sequence>
<evidence type="ECO:0000256" key="1">
    <source>
        <dbReference type="SAM" id="MobiDB-lite"/>
    </source>
</evidence>
<accession>A0A8W7PDC7</accession>
<proteinExistence type="predicted"/>
<evidence type="ECO:0000313" key="2">
    <source>
        <dbReference type="EnsemblMetazoa" id="ACOM029252-PA.1"/>
    </source>
</evidence>
<protein>
    <submittedName>
        <fullName evidence="2">Uncharacterized protein</fullName>
    </submittedName>
</protein>
<reference evidence="2" key="1">
    <citation type="submission" date="2022-08" db="UniProtKB">
        <authorList>
            <consortium name="EnsemblMetazoa"/>
        </authorList>
    </citation>
    <scope>IDENTIFICATION</scope>
</reference>
<dbReference type="EnsemblMetazoa" id="ACOM029252-RA">
    <property type="protein sequence ID" value="ACOM029252-PA.1"/>
    <property type="gene ID" value="ACOM029252"/>
</dbReference>
<feature type="region of interest" description="Disordered" evidence="1">
    <location>
        <begin position="53"/>
        <end position="101"/>
    </location>
</feature>
<feature type="compositionally biased region" description="Polar residues" evidence="1">
    <location>
        <begin position="92"/>
        <end position="101"/>
    </location>
</feature>
<name>A0A8W7PDC7_ANOCL</name>
<dbReference type="AlphaFoldDB" id="A0A8W7PDC7"/>
<organism evidence="2">
    <name type="scientific">Anopheles coluzzii</name>
    <name type="common">African malaria mosquito</name>
    <dbReference type="NCBI Taxonomy" id="1518534"/>
    <lineage>
        <taxon>Eukaryota</taxon>
        <taxon>Metazoa</taxon>
        <taxon>Ecdysozoa</taxon>
        <taxon>Arthropoda</taxon>
        <taxon>Hexapoda</taxon>
        <taxon>Insecta</taxon>
        <taxon>Pterygota</taxon>
        <taxon>Neoptera</taxon>
        <taxon>Endopterygota</taxon>
        <taxon>Diptera</taxon>
        <taxon>Nematocera</taxon>
        <taxon>Culicoidea</taxon>
        <taxon>Culicidae</taxon>
        <taxon>Anophelinae</taxon>
        <taxon>Anopheles</taxon>
    </lineage>
</organism>
<dbReference type="Proteomes" id="UP000075882">
    <property type="component" value="Unassembled WGS sequence"/>
</dbReference>